<dbReference type="InterPro" id="IPR005240">
    <property type="entry name" value="DUF389"/>
</dbReference>
<dbReference type="AlphaFoldDB" id="A0ABD5PBI1"/>
<dbReference type="EMBL" id="JBHSDS010000006">
    <property type="protein sequence ID" value="MFC4358093.1"/>
    <property type="molecule type" value="Genomic_DNA"/>
</dbReference>
<reference evidence="3 4" key="1">
    <citation type="journal article" date="2019" name="Int. J. Syst. Evol. Microbiol.">
        <title>The Global Catalogue of Microorganisms (GCM) 10K type strain sequencing project: providing services to taxonomists for standard genome sequencing and annotation.</title>
        <authorList>
            <consortium name="The Broad Institute Genomics Platform"/>
            <consortium name="The Broad Institute Genome Sequencing Center for Infectious Disease"/>
            <person name="Wu L."/>
            <person name="Ma J."/>
        </authorList>
    </citation>
    <scope>NUCLEOTIDE SEQUENCE [LARGE SCALE GENOMIC DNA]</scope>
    <source>
        <strain evidence="3 4">CGMCC 1.12553</strain>
    </source>
</reference>
<dbReference type="PANTHER" id="PTHR20992:SF9">
    <property type="entry name" value="AT15442P-RELATED"/>
    <property type="match status" value="1"/>
</dbReference>
<dbReference type="PANTHER" id="PTHR20992">
    <property type="entry name" value="AT15442P-RELATED"/>
    <property type="match status" value="1"/>
</dbReference>
<feature type="transmembrane region" description="Helical" evidence="2">
    <location>
        <begin position="141"/>
        <end position="164"/>
    </location>
</feature>
<evidence type="ECO:0000256" key="1">
    <source>
        <dbReference type="SAM" id="MobiDB-lite"/>
    </source>
</evidence>
<evidence type="ECO:0000313" key="4">
    <source>
        <dbReference type="Proteomes" id="UP001595921"/>
    </source>
</evidence>
<feature type="transmembrane region" description="Helical" evidence="2">
    <location>
        <begin position="273"/>
        <end position="297"/>
    </location>
</feature>
<keyword evidence="2" id="KW-1133">Transmembrane helix</keyword>
<feature type="transmembrane region" description="Helical" evidence="2">
    <location>
        <begin position="118"/>
        <end position="135"/>
    </location>
</feature>
<keyword evidence="4" id="KW-1185">Reference proteome</keyword>
<accession>A0ABD5PBI1</accession>
<dbReference type="Pfam" id="PF04087">
    <property type="entry name" value="DUF389"/>
    <property type="match status" value="1"/>
</dbReference>
<feature type="compositionally biased region" description="Gly residues" evidence="1">
    <location>
        <begin position="439"/>
        <end position="462"/>
    </location>
</feature>
<feature type="transmembrane region" description="Helical" evidence="2">
    <location>
        <begin position="318"/>
        <end position="341"/>
    </location>
</feature>
<protein>
    <submittedName>
        <fullName evidence="3">TIGR00341 family protein</fullName>
    </submittedName>
</protein>
<feature type="transmembrane region" description="Helical" evidence="2">
    <location>
        <begin position="245"/>
        <end position="267"/>
    </location>
</feature>
<proteinExistence type="predicted"/>
<dbReference type="NCBIfam" id="TIGR00341">
    <property type="entry name" value="TIGR00341 family protein"/>
    <property type="match status" value="1"/>
</dbReference>
<organism evidence="3 4">
    <name type="scientific">Halobium salinum</name>
    <dbReference type="NCBI Taxonomy" id="1364940"/>
    <lineage>
        <taxon>Archaea</taxon>
        <taxon>Methanobacteriati</taxon>
        <taxon>Methanobacteriota</taxon>
        <taxon>Stenosarchaea group</taxon>
        <taxon>Halobacteria</taxon>
        <taxon>Halobacteriales</taxon>
        <taxon>Haloferacaceae</taxon>
        <taxon>Halobium</taxon>
    </lineage>
</organism>
<comment type="caution">
    <text evidence="3">The sequence shown here is derived from an EMBL/GenBank/DDBJ whole genome shotgun (WGS) entry which is preliminary data.</text>
</comment>
<keyword evidence="2" id="KW-0812">Transmembrane</keyword>
<name>A0ABD5PBI1_9EURY</name>
<sequence>MRHVQVMIPSGKRKAVVEVLDEEGIDYALTEEHSGREYVALVSFPLPTSAVEPVLERLRDAGVERDAYTVVVDAETVVSKRYERIEEQYDEETDDGDRIAREEIYAEALSLVPEYETFVVMTVVSAVVATAGVLLDSPAVVVGSMVIAPLVGPAMAASVGTVVDDTELFRNGVKQQALGVVLAAVSASVFALLVKNLGLVPPGLEPTSLGQFSGRLTPDFLSLAVALGAGVAGAISLASGISVAIVGVMIAAALVPPIAVVGIGVAWGMPMTVLSSSVLVLVNVLSINLAALAVFWYKGYRPENWFEQDAARSATLKRVGTLVVVIALLSVFLAGVTYSTYENAQYRNDIRSQVDAVVGEGEYERLEVVDTQVEYDTSVPFRRPERVVVTVGRPEGVDSPNLADRLSQRITERAEPAFGLGPRDPPIDVQVRYVELQNAGGGADTGGEAGDDGGATGNGSAGSGTTATGAGDGTTAASTVVRHGGPVVG</sequence>
<feature type="transmembrane region" description="Helical" evidence="2">
    <location>
        <begin position="176"/>
        <end position="200"/>
    </location>
</feature>
<evidence type="ECO:0000256" key="2">
    <source>
        <dbReference type="SAM" id="Phobius"/>
    </source>
</evidence>
<gene>
    <name evidence="3" type="ORF">ACFO0N_09050</name>
</gene>
<keyword evidence="2" id="KW-0472">Membrane</keyword>
<feature type="transmembrane region" description="Helical" evidence="2">
    <location>
        <begin position="220"/>
        <end position="238"/>
    </location>
</feature>
<evidence type="ECO:0000313" key="3">
    <source>
        <dbReference type="EMBL" id="MFC4358093.1"/>
    </source>
</evidence>
<dbReference type="Proteomes" id="UP001595921">
    <property type="component" value="Unassembled WGS sequence"/>
</dbReference>
<dbReference type="RefSeq" id="WP_267624328.1">
    <property type="nucleotide sequence ID" value="NZ_JAODIW010000008.1"/>
</dbReference>
<feature type="region of interest" description="Disordered" evidence="1">
    <location>
        <begin position="439"/>
        <end position="489"/>
    </location>
</feature>
<feature type="compositionally biased region" description="Low complexity" evidence="1">
    <location>
        <begin position="463"/>
        <end position="479"/>
    </location>
</feature>